<organism evidence="2">
    <name type="scientific">Escherichia coli</name>
    <dbReference type="NCBI Taxonomy" id="562"/>
    <lineage>
        <taxon>Bacteria</taxon>
        <taxon>Pseudomonadati</taxon>
        <taxon>Pseudomonadota</taxon>
        <taxon>Gammaproteobacteria</taxon>
        <taxon>Enterobacterales</taxon>
        <taxon>Enterobacteriaceae</taxon>
        <taxon>Escherichia</taxon>
    </lineage>
</organism>
<feature type="modified residue" description="Phosphohistidine; by HPr" evidence="1">
    <location>
        <position position="41"/>
    </location>
</feature>
<dbReference type="Pfam" id="PF03829">
    <property type="entry name" value="PTSIIA_gutA"/>
    <property type="match status" value="1"/>
</dbReference>
<name>A0A3L0W768_ECOLX</name>
<dbReference type="PROSITE" id="PS51097">
    <property type="entry name" value="PTS_EIIA_TYPE_5"/>
    <property type="match status" value="1"/>
</dbReference>
<dbReference type="InterPro" id="IPR036665">
    <property type="entry name" value="PTS_IIA_glucitol/sorbitol_sf"/>
</dbReference>
<dbReference type="GO" id="GO:0008982">
    <property type="term" value="F:protein-N(PI)-phosphohistidine-sugar phosphotransferase activity"/>
    <property type="evidence" value="ECO:0007669"/>
    <property type="project" value="InterPro"/>
</dbReference>
<dbReference type="GO" id="GO:0005737">
    <property type="term" value="C:cytoplasm"/>
    <property type="evidence" value="ECO:0007669"/>
    <property type="project" value="InterPro"/>
</dbReference>
<dbReference type="PANTHER" id="PTHR40398">
    <property type="entry name" value="PTS SYSTEM GLUCITOL/SORBITOL-SPECIFIC EIIA COMPONENT"/>
    <property type="match status" value="1"/>
</dbReference>
<dbReference type="Gene3D" id="2.40.33.40">
    <property type="entry name" value="Phosphotransferase system, glucitol/sorbitol-specific IIA component"/>
    <property type="match status" value="1"/>
</dbReference>
<dbReference type="GO" id="GO:0016301">
    <property type="term" value="F:kinase activity"/>
    <property type="evidence" value="ECO:0007669"/>
    <property type="project" value="TreeGrafter"/>
</dbReference>
<evidence type="ECO:0000313" key="2">
    <source>
        <dbReference type="EMBL" id="MHO06919.1"/>
    </source>
</evidence>
<proteinExistence type="predicted"/>
<dbReference type="EMBL" id="RNRV01000059">
    <property type="protein sequence ID" value="MHO06919.1"/>
    <property type="molecule type" value="Genomic_DNA"/>
</dbReference>
<dbReference type="PANTHER" id="PTHR40398:SF1">
    <property type="entry name" value="PTS SYSTEM GLUCITOL_SORBITOL-SPECIFIC EIIA COMPONENT"/>
    <property type="match status" value="1"/>
</dbReference>
<dbReference type="GO" id="GO:0009401">
    <property type="term" value="P:phosphoenolpyruvate-dependent sugar phosphotransferase system"/>
    <property type="evidence" value="ECO:0007669"/>
    <property type="project" value="InterPro"/>
</dbReference>
<protein>
    <submittedName>
        <fullName evidence="2">PTS glucitol/sorbitol transporter subunit IIA</fullName>
    </submittedName>
</protein>
<reference evidence="2" key="1">
    <citation type="submission" date="2018-10" db="EMBL/GenBank/DDBJ databases">
        <authorList>
            <consortium name="NARMS: The National Antimicrobial Resistance Monitoring System"/>
        </authorList>
    </citation>
    <scope>NUCLEOTIDE SEQUENCE [LARGE SCALE GENOMIC DNA]</scope>
    <source>
        <strain evidence="2">CVM N17EC0388</strain>
    </source>
</reference>
<gene>
    <name evidence="2" type="ORF">D9F05_21710</name>
</gene>
<dbReference type="SUPFAM" id="SSF141530">
    <property type="entry name" value="PTSIIA/GutA-like"/>
    <property type="match status" value="1"/>
</dbReference>
<sequence>MLYRTQVTQIGEFATESLNENMMIIFNDNAPKDVADYCFIHPDAELNGEILVGGQFLLGAISYPITAVGCVVSHNLDALGHITIRFDGASEAEYPGTVHVNGTCPKALEIGTEIIFTSNH</sequence>
<evidence type="ECO:0000256" key="1">
    <source>
        <dbReference type="PROSITE-ProRule" id="PRU00420"/>
    </source>
</evidence>
<dbReference type="InterPro" id="IPR004716">
    <property type="entry name" value="PTS_IIA_glucitol/sorbitol-sp"/>
</dbReference>
<comment type="caution">
    <text evidence="2">The sequence shown here is derived from an EMBL/GenBank/DDBJ whole genome shotgun (WGS) entry which is preliminary data.</text>
</comment>
<accession>A0A3L0W768</accession>
<dbReference type="AlphaFoldDB" id="A0A3L0W768"/>